<evidence type="ECO:0000313" key="16">
    <source>
        <dbReference type="Proteomes" id="UP001603857"/>
    </source>
</evidence>
<comment type="cofactor">
    <cofactor evidence="2">
        <name>Ca(2+)</name>
        <dbReference type="ChEBI" id="CHEBI:29108"/>
    </cofactor>
</comment>
<dbReference type="Pfam" id="PF00387">
    <property type="entry name" value="PI-PLC-Y"/>
    <property type="match status" value="1"/>
</dbReference>
<evidence type="ECO:0000259" key="13">
    <source>
        <dbReference type="PROSITE" id="PS50004"/>
    </source>
</evidence>
<dbReference type="SMART" id="SM00239">
    <property type="entry name" value="C2"/>
    <property type="match status" value="1"/>
</dbReference>
<evidence type="ECO:0000256" key="11">
    <source>
        <dbReference type="RuleBase" id="RU361133"/>
    </source>
</evidence>
<dbReference type="InterPro" id="IPR017946">
    <property type="entry name" value="PLC-like_Pdiesterase_TIM-brl"/>
</dbReference>
<feature type="region of interest" description="Disordered" evidence="12">
    <location>
        <begin position="248"/>
        <end position="312"/>
    </location>
</feature>
<dbReference type="Pfam" id="PF00168">
    <property type="entry name" value="C2"/>
    <property type="match status" value="1"/>
</dbReference>
<keyword evidence="8 11" id="KW-0443">Lipid metabolism</keyword>
<dbReference type="Gene3D" id="3.20.20.190">
    <property type="entry name" value="Phosphatidylinositol (PI) phosphodiesterase"/>
    <property type="match status" value="1"/>
</dbReference>
<evidence type="ECO:0000256" key="5">
    <source>
        <dbReference type="ARBA" id="ARBA00022475"/>
    </source>
</evidence>
<dbReference type="InterPro" id="IPR011992">
    <property type="entry name" value="EF-hand-dom_pair"/>
</dbReference>
<keyword evidence="7 11" id="KW-0442">Lipid degradation</keyword>
<feature type="compositionally biased region" description="Basic and acidic residues" evidence="12">
    <location>
        <begin position="276"/>
        <end position="292"/>
    </location>
</feature>
<sequence length="571" mass="65288">MTLSNKIMATTTRDPFRNKMSKQHFKVCFCFRRMFKLNVAEPPEEINTIFNAYSENDFMSMDDLCNFLVEFQGEEEEGDATKKHAQTIFDSLKHLNIFQRKGLHVDAFFRYLLSDLNGPLAEVHHEMTYPLAHYFLYTGHNSYLTGNQVSSASSTSAIIKALKKGVRVIELDLWPNSKGNDVLVHHGGTLTSSVKLKACLNAIKDYAFVASPYPVIITFEDHITSPLRAKVAKMLDGIFGDMLFRPESSQPMREFPSPEELKGKILISTKPPESTEGTREEEAQRLEDNNKDDLDDQDEEDDTPEYGNLISIHAGKPKGKLTHWLTDHEQVRRLSLSEQELEDIAKNHGTEIVRFTQRNILRIYPKGTRLNSSNYDPMIGWMHGAQMVAFNMQGRGHFLSVMEGMFRANGGCGYVKKPDILLNVGPNNEVFDPRAIRPIQKTLQVLVYMGDGWRFDFRHTHFDFYSPPDFQVQVSIEGVGGDKDRKRTRTIEDNWIPVWNEVLSFPLRVPELALLYIKVVERDSAGSHDFGGQTCLPVSQLRQGIRAVRLRNRNGLLYNSVRLLIHFHFLT</sequence>
<dbReference type="GO" id="GO:0005886">
    <property type="term" value="C:plasma membrane"/>
    <property type="evidence" value="ECO:0007669"/>
    <property type="project" value="UniProtKB-SubCell"/>
</dbReference>
<evidence type="ECO:0000256" key="9">
    <source>
        <dbReference type="ARBA" id="ARBA00023136"/>
    </source>
</evidence>
<keyword evidence="6 11" id="KW-0378">Hydrolase</keyword>
<dbReference type="GO" id="GO:0004435">
    <property type="term" value="F:phosphatidylinositol-4,5-bisphosphate phospholipase C activity"/>
    <property type="evidence" value="ECO:0007669"/>
    <property type="project" value="UniProtKB-EC"/>
</dbReference>
<feature type="domain" description="PI-PLC Y-box" evidence="14">
    <location>
        <begin position="335"/>
        <end position="421"/>
    </location>
</feature>
<dbReference type="SUPFAM" id="SSF49562">
    <property type="entry name" value="C2 domain (Calcium/lipid-binding domain, CaLB)"/>
    <property type="match status" value="1"/>
</dbReference>
<feature type="domain" description="C2" evidence="13">
    <location>
        <begin position="416"/>
        <end position="552"/>
    </location>
</feature>
<dbReference type="FunFam" id="3.20.20.190:FF:000010">
    <property type="entry name" value="Phosphoinositide phospholipase C"/>
    <property type="match status" value="1"/>
</dbReference>
<evidence type="ECO:0000256" key="12">
    <source>
        <dbReference type="SAM" id="MobiDB-lite"/>
    </source>
</evidence>
<dbReference type="PROSITE" id="PS50007">
    <property type="entry name" value="PIPLC_X_DOMAIN"/>
    <property type="match status" value="1"/>
</dbReference>
<accession>A0ABD1L297</accession>
<comment type="caution">
    <text evidence="15">The sequence shown here is derived from an EMBL/GenBank/DDBJ whole genome shotgun (WGS) entry which is preliminary data.</text>
</comment>
<dbReference type="Gene3D" id="2.60.40.150">
    <property type="entry name" value="C2 domain"/>
    <property type="match status" value="1"/>
</dbReference>
<dbReference type="EC" id="3.1.4.11" evidence="4 11"/>
<dbReference type="Proteomes" id="UP001603857">
    <property type="component" value="Unassembled WGS sequence"/>
</dbReference>
<evidence type="ECO:0000259" key="14">
    <source>
        <dbReference type="PROSITE" id="PS50008"/>
    </source>
</evidence>
<dbReference type="InterPro" id="IPR001711">
    <property type="entry name" value="PLipase_C_Pinositol-sp_Y"/>
</dbReference>
<evidence type="ECO:0000256" key="2">
    <source>
        <dbReference type="ARBA" id="ARBA00001913"/>
    </source>
</evidence>
<dbReference type="PROSITE" id="PS50008">
    <property type="entry name" value="PIPLC_Y_DOMAIN"/>
    <property type="match status" value="1"/>
</dbReference>
<evidence type="ECO:0000256" key="10">
    <source>
        <dbReference type="ARBA" id="ARBA00023224"/>
    </source>
</evidence>
<evidence type="ECO:0000313" key="15">
    <source>
        <dbReference type="EMBL" id="KAL2317493.1"/>
    </source>
</evidence>
<reference evidence="15 16" key="1">
    <citation type="submission" date="2024-08" db="EMBL/GenBank/DDBJ databases">
        <title>Insights into the chromosomal genome structure of Flemingia macrophylla.</title>
        <authorList>
            <person name="Ding Y."/>
            <person name="Zhao Y."/>
            <person name="Bi W."/>
            <person name="Wu M."/>
            <person name="Zhao G."/>
            <person name="Gong Y."/>
            <person name="Li W."/>
            <person name="Zhang P."/>
        </authorList>
    </citation>
    <scope>NUCLEOTIDE SEQUENCE [LARGE SCALE GENOMIC DNA]</scope>
    <source>
        <strain evidence="15">DYQJB</strain>
        <tissue evidence="15">Leaf</tissue>
    </source>
</reference>
<dbReference type="SMART" id="SM00149">
    <property type="entry name" value="PLCYc"/>
    <property type="match status" value="1"/>
</dbReference>
<dbReference type="SUPFAM" id="SSF51695">
    <property type="entry name" value="PLC-like phosphodiesterases"/>
    <property type="match status" value="1"/>
</dbReference>
<dbReference type="GO" id="GO:0016042">
    <property type="term" value="P:lipid catabolic process"/>
    <property type="evidence" value="ECO:0007669"/>
    <property type="project" value="UniProtKB-KW"/>
</dbReference>
<dbReference type="InterPro" id="IPR000909">
    <property type="entry name" value="PLipase_C_PInositol-sp_X_dom"/>
</dbReference>
<dbReference type="EMBL" id="JBGMDY010000011">
    <property type="protein sequence ID" value="KAL2317493.1"/>
    <property type="molecule type" value="Genomic_DNA"/>
</dbReference>
<dbReference type="SMART" id="SM00148">
    <property type="entry name" value="PLCXc"/>
    <property type="match status" value="1"/>
</dbReference>
<dbReference type="InterPro" id="IPR001192">
    <property type="entry name" value="PI-PLC_fam"/>
</dbReference>
<evidence type="ECO:0000256" key="3">
    <source>
        <dbReference type="ARBA" id="ARBA00004202"/>
    </source>
</evidence>
<dbReference type="InterPro" id="IPR015359">
    <property type="entry name" value="PLC_EF-hand-like"/>
</dbReference>
<evidence type="ECO:0000256" key="8">
    <source>
        <dbReference type="ARBA" id="ARBA00023098"/>
    </source>
</evidence>
<protein>
    <recommendedName>
        <fullName evidence="4 11">Phosphoinositide phospholipase C</fullName>
        <ecNumber evidence="4 11">3.1.4.11</ecNumber>
    </recommendedName>
</protein>
<dbReference type="PANTHER" id="PTHR10336">
    <property type="entry name" value="PHOSPHOINOSITIDE-SPECIFIC PHOSPHOLIPASE C FAMILY PROTEIN"/>
    <property type="match status" value="1"/>
</dbReference>
<keyword evidence="16" id="KW-1185">Reference proteome</keyword>
<dbReference type="InterPro" id="IPR035892">
    <property type="entry name" value="C2_domain_sf"/>
</dbReference>
<keyword evidence="5" id="KW-1003">Cell membrane</keyword>
<dbReference type="AlphaFoldDB" id="A0ABD1L297"/>
<dbReference type="Pfam" id="PF00388">
    <property type="entry name" value="PI-PLC-X"/>
    <property type="match status" value="1"/>
</dbReference>
<evidence type="ECO:0000256" key="1">
    <source>
        <dbReference type="ARBA" id="ARBA00001195"/>
    </source>
</evidence>
<keyword evidence="9" id="KW-0472">Membrane</keyword>
<evidence type="ECO:0000256" key="7">
    <source>
        <dbReference type="ARBA" id="ARBA00022963"/>
    </source>
</evidence>
<dbReference type="FunFam" id="2.60.40.150:FF:000060">
    <property type="entry name" value="Phosphoinositide phospholipase C"/>
    <property type="match status" value="1"/>
</dbReference>
<dbReference type="CDD" id="cd00275">
    <property type="entry name" value="C2_PLC_like"/>
    <property type="match status" value="1"/>
</dbReference>
<proteinExistence type="predicted"/>
<dbReference type="PANTHER" id="PTHR10336:SF105">
    <property type="entry name" value="PHOSPHOINOSITIDE PHOSPHOLIPASE C 1"/>
    <property type="match status" value="1"/>
</dbReference>
<dbReference type="GO" id="GO:0006950">
    <property type="term" value="P:response to stress"/>
    <property type="evidence" value="ECO:0007669"/>
    <property type="project" value="UniProtKB-ARBA"/>
</dbReference>
<dbReference type="Gene3D" id="1.10.238.10">
    <property type="entry name" value="EF-hand"/>
    <property type="match status" value="1"/>
</dbReference>
<evidence type="ECO:0000256" key="4">
    <source>
        <dbReference type="ARBA" id="ARBA00012368"/>
    </source>
</evidence>
<dbReference type="InterPro" id="IPR000008">
    <property type="entry name" value="C2_dom"/>
</dbReference>
<dbReference type="PRINTS" id="PR00390">
    <property type="entry name" value="PHPHLIPASEC"/>
</dbReference>
<name>A0ABD1L297_9FABA</name>
<dbReference type="GO" id="GO:0007165">
    <property type="term" value="P:signal transduction"/>
    <property type="evidence" value="ECO:0007669"/>
    <property type="project" value="UniProtKB-KW"/>
</dbReference>
<dbReference type="PROSITE" id="PS50004">
    <property type="entry name" value="C2"/>
    <property type="match status" value="1"/>
</dbReference>
<gene>
    <name evidence="15" type="ORF">Fmac_031369</name>
</gene>
<comment type="catalytic activity">
    <reaction evidence="1 11">
        <text>a 1,2-diacyl-sn-glycero-3-phospho-(1D-myo-inositol-4,5-bisphosphate) + H2O = 1D-myo-inositol 1,4,5-trisphosphate + a 1,2-diacyl-sn-glycerol + H(+)</text>
        <dbReference type="Rhea" id="RHEA:33179"/>
        <dbReference type="ChEBI" id="CHEBI:15377"/>
        <dbReference type="ChEBI" id="CHEBI:15378"/>
        <dbReference type="ChEBI" id="CHEBI:17815"/>
        <dbReference type="ChEBI" id="CHEBI:58456"/>
        <dbReference type="ChEBI" id="CHEBI:203600"/>
        <dbReference type="EC" id="3.1.4.11"/>
    </reaction>
</comment>
<dbReference type="Pfam" id="PF09279">
    <property type="entry name" value="EF-hand_like"/>
    <property type="match status" value="1"/>
</dbReference>
<feature type="compositionally biased region" description="Acidic residues" evidence="12">
    <location>
        <begin position="293"/>
        <end position="304"/>
    </location>
</feature>
<organism evidence="15 16">
    <name type="scientific">Flemingia macrophylla</name>
    <dbReference type="NCBI Taxonomy" id="520843"/>
    <lineage>
        <taxon>Eukaryota</taxon>
        <taxon>Viridiplantae</taxon>
        <taxon>Streptophyta</taxon>
        <taxon>Embryophyta</taxon>
        <taxon>Tracheophyta</taxon>
        <taxon>Spermatophyta</taxon>
        <taxon>Magnoliopsida</taxon>
        <taxon>eudicotyledons</taxon>
        <taxon>Gunneridae</taxon>
        <taxon>Pentapetalae</taxon>
        <taxon>rosids</taxon>
        <taxon>fabids</taxon>
        <taxon>Fabales</taxon>
        <taxon>Fabaceae</taxon>
        <taxon>Papilionoideae</taxon>
        <taxon>50 kb inversion clade</taxon>
        <taxon>NPAAA clade</taxon>
        <taxon>indigoferoid/millettioid clade</taxon>
        <taxon>Phaseoleae</taxon>
        <taxon>Flemingia</taxon>
    </lineage>
</organism>
<dbReference type="SUPFAM" id="SSF47473">
    <property type="entry name" value="EF-hand"/>
    <property type="match status" value="1"/>
</dbReference>
<keyword evidence="10" id="KW-0807">Transducer</keyword>
<comment type="subcellular location">
    <subcellularLocation>
        <location evidence="3">Cell membrane</location>
        <topology evidence="3">Peripheral membrane protein</topology>
    </subcellularLocation>
</comment>
<evidence type="ECO:0000256" key="6">
    <source>
        <dbReference type="ARBA" id="ARBA00022801"/>
    </source>
</evidence>